<dbReference type="InterPro" id="IPR050229">
    <property type="entry name" value="GlpE_sulfurtransferase"/>
</dbReference>
<dbReference type="RefSeq" id="WP_189406935.1">
    <property type="nucleotide sequence ID" value="NZ_BMXP01000006.1"/>
</dbReference>
<dbReference type="Proteomes" id="UP000631300">
    <property type="component" value="Unassembled WGS sequence"/>
</dbReference>
<dbReference type="AlphaFoldDB" id="A0A918N0K7"/>
<dbReference type="InterPro" id="IPR001763">
    <property type="entry name" value="Rhodanese-like_dom"/>
</dbReference>
<reference evidence="2" key="2">
    <citation type="submission" date="2020-09" db="EMBL/GenBank/DDBJ databases">
        <authorList>
            <person name="Sun Q."/>
            <person name="Kim S."/>
        </authorList>
    </citation>
    <scope>NUCLEOTIDE SEQUENCE</scope>
    <source>
        <strain evidence="2">KCTC 22164</strain>
    </source>
</reference>
<evidence type="ECO:0000313" key="2">
    <source>
        <dbReference type="EMBL" id="GGW89886.1"/>
    </source>
</evidence>
<feature type="domain" description="Rhodanese" evidence="1">
    <location>
        <begin position="29"/>
        <end position="115"/>
    </location>
</feature>
<dbReference type="SMART" id="SM00450">
    <property type="entry name" value="RHOD"/>
    <property type="match status" value="1"/>
</dbReference>
<dbReference type="PANTHER" id="PTHR43031:SF1">
    <property type="entry name" value="PYRIDINE NUCLEOTIDE-DISULPHIDE OXIDOREDUCTASE"/>
    <property type="match status" value="1"/>
</dbReference>
<dbReference type="PANTHER" id="PTHR43031">
    <property type="entry name" value="FAD-DEPENDENT OXIDOREDUCTASE"/>
    <property type="match status" value="1"/>
</dbReference>
<proteinExistence type="predicted"/>
<accession>A0A918N0K7</accession>
<evidence type="ECO:0000259" key="1">
    <source>
        <dbReference type="PROSITE" id="PS50206"/>
    </source>
</evidence>
<keyword evidence="3" id="KW-1185">Reference proteome</keyword>
<comment type="caution">
    <text evidence="2">The sequence shown here is derived from an EMBL/GenBank/DDBJ whole genome shotgun (WGS) entry which is preliminary data.</text>
</comment>
<protein>
    <submittedName>
        <fullName evidence="2">Rhodanese-like domain-containing protein</fullName>
    </submittedName>
</protein>
<sequence length="118" mass="12917">MLLTISQRLERIPYPIRTVTAEEANTECQQNGGDIIDVREAAERENDPIDGSIHIPRGVLEMQALEKFKQAEQPLYIHCASGARAQLAAEQLIAMGYQNVSAISCALPAVKDALNQQG</sequence>
<dbReference type="Gene3D" id="3.40.250.10">
    <property type="entry name" value="Rhodanese-like domain"/>
    <property type="match status" value="1"/>
</dbReference>
<dbReference type="EMBL" id="BMXP01000006">
    <property type="protein sequence ID" value="GGW89886.1"/>
    <property type="molecule type" value="Genomic_DNA"/>
</dbReference>
<organism evidence="2 3">
    <name type="scientific">Alteromonas halophila</name>
    <dbReference type="NCBI Taxonomy" id="516698"/>
    <lineage>
        <taxon>Bacteria</taxon>
        <taxon>Pseudomonadati</taxon>
        <taxon>Pseudomonadota</taxon>
        <taxon>Gammaproteobacteria</taxon>
        <taxon>Alteromonadales</taxon>
        <taxon>Alteromonadaceae</taxon>
        <taxon>Alteromonas/Salinimonas group</taxon>
        <taxon>Alteromonas</taxon>
    </lineage>
</organism>
<evidence type="ECO:0000313" key="3">
    <source>
        <dbReference type="Proteomes" id="UP000631300"/>
    </source>
</evidence>
<dbReference type="Pfam" id="PF00581">
    <property type="entry name" value="Rhodanese"/>
    <property type="match status" value="1"/>
</dbReference>
<dbReference type="SUPFAM" id="SSF52821">
    <property type="entry name" value="Rhodanese/Cell cycle control phosphatase"/>
    <property type="match status" value="1"/>
</dbReference>
<name>A0A918N0K7_9ALTE</name>
<reference evidence="2" key="1">
    <citation type="journal article" date="2014" name="Int. J. Syst. Evol. Microbiol.">
        <title>Complete genome sequence of Corynebacterium casei LMG S-19264T (=DSM 44701T), isolated from a smear-ripened cheese.</title>
        <authorList>
            <consortium name="US DOE Joint Genome Institute (JGI-PGF)"/>
            <person name="Walter F."/>
            <person name="Albersmeier A."/>
            <person name="Kalinowski J."/>
            <person name="Ruckert C."/>
        </authorList>
    </citation>
    <scope>NUCLEOTIDE SEQUENCE</scope>
    <source>
        <strain evidence="2">KCTC 22164</strain>
    </source>
</reference>
<dbReference type="PROSITE" id="PS50206">
    <property type="entry name" value="RHODANESE_3"/>
    <property type="match status" value="1"/>
</dbReference>
<dbReference type="InterPro" id="IPR036873">
    <property type="entry name" value="Rhodanese-like_dom_sf"/>
</dbReference>
<dbReference type="CDD" id="cd00158">
    <property type="entry name" value="RHOD"/>
    <property type="match status" value="1"/>
</dbReference>
<gene>
    <name evidence="2" type="ORF">GCM10007391_25270</name>
</gene>